<dbReference type="Pfam" id="PF00440">
    <property type="entry name" value="TetR_N"/>
    <property type="match status" value="1"/>
</dbReference>
<dbReference type="PANTHER" id="PTHR43479">
    <property type="entry name" value="ACREF/ENVCD OPERON REPRESSOR-RELATED"/>
    <property type="match status" value="1"/>
</dbReference>
<evidence type="ECO:0000256" key="1">
    <source>
        <dbReference type="ARBA" id="ARBA00023125"/>
    </source>
</evidence>
<dbReference type="OrthoDB" id="135877at2157"/>
<dbReference type="GeneID" id="10277885"/>
<dbReference type="KEGG" id="mel:Metbo_1434"/>
<dbReference type="eggNOG" id="arCOG02648">
    <property type="taxonomic scope" value="Archaea"/>
</dbReference>
<evidence type="ECO:0000256" key="2">
    <source>
        <dbReference type="PROSITE-ProRule" id="PRU00335"/>
    </source>
</evidence>
<dbReference type="PROSITE" id="PS50977">
    <property type="entry name" value="HTH_TETR_2"/>
    <property type="match status" value="1"/>
</dbReference>
<dbReference type="EMBL" id="CP002551">
    <property type="protein sequence ID" value="ADZ09672.1"/>
    <property type="molecule type" value="Genomic_DNA"/>
</dbReference>
<dbReference type="Proteomes" id="UP000007490">
    <property type="component" value="Chromosome"/>
</dbReference>
<dbReference type="HOGENOM" id="CLU_069356_42_0_2"/>
<dbReference type="InterPro" id="IPR001647">
    <property type="entry name" value="HTH_TetR"/>
</dbReference>
<gene>
    <name evidence="4" type="ordered locus">Metbo_1434</name>
</gene>
<keyword evidence="1 2" id="KW-0238">DNA-binding</keyword>
<reference evidence="4 5" key="2">
    <citation type="journal article" date="2014" name="Int. J. Syst. Evol. Microbiol.">
        <title>Methanobacterium paludis sp. nov. and a novel strain of Methanobacterium lacus isolated from northern peatlands.</title>
        <authorList>
            <person name="Cadillo-Quiroz H."/>
            <person name="Brauer S.L."/>
            <person name="Goodson N."/>
            <person name="Yavitt J.B."/>
            <person name="Zinder S.H."/>
        </authorList>
    </citation>
    <scope>NUCLEOTIDE SEQUENCE [LARGE SCALE GENOMIC DNA]</scope>
    <source>
        <strain evidence="4 5">AL-21</strain>
    </source>
</reference>
<dbReference type="RefSeq" id="WP_013645023.1">
    <property type="nucleotide sequence ID" value="NC_015216.1"/>
</dbReference>
<protein>
    <submittedName>
        <fullName evidence="4">Regulatory protein TetR</fullName>
    </submittedName>
</protein>
<proteinExistence type="predicted"/>
<dbReference type="Gene3D" id="1.10.357.10">
    <property type="entry name" value="Tetracycline Repressor, domain 2"/>
    <property type="match status" value="1"/>
</dbReference>
<accession>F0T846</accession>
<evidence type="ECO:0000313" key="5">
    <source>
        <dbReference type="Proteomes" id="UP000007490"/>
    </source>
</evidence>
<sequence length="208" mass="23956">MPKKFGENEKQIIVKKLKETGVELFSKYGLKKTSIYDLTSEAEIAQGSFYNFFDSKEELYFSLLESEEEEMENHMKKIILNSGSAREAIKITIVESCSLFEKTPLLRRIYESNDYELMVRKLPHEKLLKHQKNDTKLVINTILKVKTDDEEITADPEIISGILRSITLLNLHKKEIGRDIYPEIIEILAESIADGLVRKTGQKTTPET</sequence>
<dbReference type="InterPro" id="IPR009057">
    <property type="entry name" value="Homeodomain-like_sf"/>
</dbReference>
<name>F0T846_METLA</name>
<dbReference type="GO" id="GO:0003677">
    <property type="term" value="F:DNA binding"/>
    <property type="evidence" value="ECO:0007669"/>
    <property type="project" value="UniProtKB-UniRule"/>
</dbReference>
<dbReference type="AlphaFoldDB" id="F0T846"/>
<reference evidence="5" key="1">
    <citation type="submission" date="2011-02" db="EMBL/GenBank/DDBJ databases">
        <title>Complete sequence of Methanobacterium sp. AL-21.</title>
        <authorList>
            <consortium name="US DOE Joint Genome Institute"/>
            <person name="Lucas S."/>
            <person name="Copeland A."/>
            <person name="Lapidus A."/>
            <person name="Cheng J.-F."/>
            <person name="Goodwin L."/>
            <person name="Pitluck S."/>
            <person name="Chertkov O."/>
            <person name="Detter J.C."/>
            <person name="Han C."/>
            <person name="Tapia R."/>
            <person name="Land M."/>
            <person name="Hauser L."/>
            <person name="Kyrpides N."/>
            <person name="Ivanova N."/>
            <person name="Mikhailova N."/>
            <person name="Pagani I."/>
            <person name="Cadillo-Quiroz H."/>
            <person name="Imachi H."/>
            <person name="Zinder S."/>
            <person name="Liu W."/>
            <person name="Woyke T."/>
        </authorList>
    </citation>
    <scope>NUCLEOTIDE SEQUENCE [LARGE SCALE GENOMIC DNA]</scope>
    <source>
        <strain evidence="5">AL-21</strain>
    </source>
</reference>
<feature type="DNA-binding region" description="H-T-H motif" evidence="2">
    <location>
        <begin position="34"/>
        <end position="53"/>
    </location>
</feature>
<dbReference type="InterPro" id="IPR023772">
    <property type="entry name" value="DNA-bd_HTH_TetR-type_CS"/>
</dbReference>
<dbReference type="PANTHER" id="PTHR43479:SF11">
    <property type="entry name" value="ACREF_ENVCD OPERON REPRESSOR-RELATED"/>
    <property type="match status" value="1"/>
</dbReference>
<keyword evidence="5" id="KW-1185">Reference proteome</keyword>
<dbReference type="InterPro" id="IPR050624">
    <property type="entry name" value="HTH-type_Tx_Regulator"/>
</dbReference>
<dbReference type="PROSITE" id="PS01081">
    <property type="entry name" value="HTH_TETR_1"/>
    <property type="match status" value="1"/>
</dbReference>
<organism evidence="4 5">
    <name type="scientific">Methanobacterium lacus (strain AL-21)</name>
    <dbReference type="NCBI Taxonomy" id="877455"/>
    <lineage>
        <taxon>Archaea</taxon>
        <taxon>Methanobacteriati</taxon>
        <taxon>Methanobacteriota</taxon>
        <taxon>Methanomada group</taxon>
        <taxon>Methanobacteria</taxon>
        <taxon>Methanobacteriales</taxon>
        <taxon>Methanobacteriaceae</taxon>
        <taxon>Methanobacterium</taxon>
    </lineage>
</organism>
<dbReference type="STRING" id="877455.Metbo_1434"/>
<dbReference type="SUPFAM" id="SSF46689">
    <property type="entry name" value="Homeodomain-like"/>
    <property type="match status" value="1"/>
</dbReference>
<feature type="domain" description="HTH tetR-type" evidence="3">
    <location>
        <begin position="11"/>
        <end position="71"/>
    </location>
</feature>
<evidence type="ECO:0000313" key="4">
    <source>
        <dbReference type="EMBL" id="ADZ09672.1"/>
    </source>
</evidence>
<evidence type="ECO:0000259" key="3">
    <source>
        <dbReference type="PROSITE" id="PS50977"/>
    </source>
</evidence>